<gene>
    <name evidence="1" type="ORF">CCC_02280</name>
</gene>
<dbReference type="EMBL" id="JXSL01000027">
    <property type="protein sequence ID" value="KIL98830.1"/>
    <property type="molecule type" value="Genomic_DNA"/>
</dbReference>
<protein>
    <submittedName>
        <fullName evidence="1">Uncharacterized protein</fullName>
    </submittedName>
</protein>
<sequence length="50" mass="4922">MIPFALSSAIAPMKSIEAGLPAAWNVCTSSVLASTGTQNLSGGGPSKSTI</sequence>
<comment type="caution">
    <text evidence="1">The sequence shown here is derived from an EMBL/GenBank/DDBJ whole genome shotgun (WGS) entry which is preliminary data.</text>
</comment>
<proteinExistence type="predicted"/>
<evidence type="ECO:0000313" key="2">
    <source>
        <dbReference type="Proteomes" id="UP000031971"/>
    </source>
</evidence>
<keyword evidence="2" id="KW-1185">Reference proteome</keyword>
<reference evidence="1 2" key="1">
    <citation type="submission" date="2015-01" db="EMBL/GenBank/DDBJ databases">
        <title>Genome Sequence of Magnetospirillum magnetotacticum Strain MS-1.</title>
        <authorList>
            <person name="Marinov G.K."/>
            <person name="Smalley M.D."/>
            <person name="DeSalvo G."/>
        </authorList>
    </citation>
    <scope>NUCLEOTIDE SEQUENCE [LARGE SCALE GENOMIC DNA]</scope>
    <source>
        <strain evidence="1 2">MS-1</strain>
    </source>
</reference>
<organism evidence="1 2">
    <name type="scientific">Paramagnetospirillum magnetotacticum MS-1</name>
    <dbReference type="NCBI Taxonomy" id="272627"/>
    <lineage>
        <taxon>Bacteria</taxon>
        <taxon>Pseudomonadati</taxon>
        <taxon>Pseudomonadota</taxon>
        <taxon>Alphaproteobacteria</taxon>
        <taxon>Rhodospirillales</taxon>
        <taxon>Magnetospirillaceae</taxon>
        <taxon>Paramagnetospirillum</taxon>
    </lineage>
</organism>
<name>A0A0C2YVU3_PARME</name>
<evidence type="ECO:0000313" key="1">
    <source>
        <dbReference type="EMBL" id="KIL98830.1"/>
    </source>
</evidence>
<dbReference type="AlphaFoldDB" id="A0A0C2YVU3"/>
<accession>A0A0C2YVU3</accession>
<dbReference type="Proteomes" id="UP000031971">
    <property type="component" value="Unassembled WGS sequence"/>
</dbReference>